<gene>
    <name evidence="2" type="ORF">LPB140_02635</name>
</gene>
<reference evidence="2 3" key="1">
    <citation type="submission" date="2016-11" db="EMBL/GenBank/DDBJ databases">
        <title>Sphingorhabdus sp. LPB0140, isolated from marine environment.</title>
        <authorList>
            <person name="Kim E."/>
            <person name="Yi H."/>
        </authorList>
    </citation>
    <scope>NUCLEOTIDE SEQUENCE [LARGE SCALE GENOMIC DNA]</scope>
    <source>
        <strain evidence="2 3">LPB0140</strain>
    </source>
</reference>
<sequence>MPQGATTVSYIPAPINPPAGQQYLYGSAEASIILRQSWANVADFVVGAARDENAKSVIAEKWEDAASPHFENCGNKPKAAVFDADETLIWNVGSMRYFAENAMEFDPVIWDEWERTGAGKAVAIPGAIDALSKIRGAGIAIIVNTNRSNKNVKGTVDTLKAAGIGEYFHGENLFLRGDTPGGSDKDGRREIIAQKYCVIALVGDQLGDINDRFNDKGLSPKMRKALSDNPAISTLWGKGWFIFPNPIYGPSITGGYGDIYDDETKWTPPKGQ</sequence>
<protein>
    <submittedName>
        <fullName evidence="2">Acid phosphatase</fullName>
    </submittedName>
</protein>
<dbReference type="InterPro" id="IPR036412">
    <property type="entry name" value="HAD-like_sf"/>
</dbReference>
<dbReference type="SFLD" id="SFLDS00003">
    <property type="entry name" value="Haloacid_Dehalogenase"/>
    <property type="match status" value="1"/>
</dbReference>
<dbReference type="EMBL" id="CP018154">
    <property type="protein sequence ID" value="APG63504.1"/>
    <property type="molecule type" value="Genomic_DNA"/>
</dbReference>
<name>A0A1L3JEF3_9SPHN</name>
<evidence type="ECO:0000313" key="2">
    <source>
        <dbReference type="EMBL" id="APG63504.1"/>
    </source>
</evidence>
<dbReference type="KEGG" id="sphl:LPB140_02635"/>
<dbReference type="STRING" id="1913578.LPB140_02635"/>
<proteinExistence type="predicted"/>
<dbReference type="Gene3D" id="3.40.50.1000">
    <property type="entry name" value="HAD superfamily/HAD-like"/>
    <property type="match status" value="1"/>
</dbReference>
<dbReference type="InterPro" id="IPR005519">
    <property type="entry name" value="Acid_phosphat_B-like"/>
</dbReference>
<dbReference type="InterPro" id="IPR006423">
    <property type="entry name" value="Lipo_e_P4"/>
</dbReference>
<evidence type="ECO:0000313" key="3">
    <source>
        <dbReference type="Proteomes" id="UP000242561"/>
    </source>
</evidence>
<accession>A0A1L3JEF3</accession>
<dbReference type="GO" id="GO:0009279">
    <property type="term" value="C:cell outer membrane"/>
    <property type="evidence" value="ECO:0007669"/>
    <property type="project" value="InterPro"/>
</dbReference>
<keyword evidence="3" id="KW-1185">Reference proteome</keyword>
<dbReference type="PANTHER" id="PTHR31284">
    <property type="entry name" value="ACID PHOSPHATASE-LIKE PROTEIN"/>
    <property type="match status" value="1"/>
</dbReference>
<evidence type="ECO:0000256" key="1">
    <source>
        <dbReference type="ARBA" id="ARBA00022729"/>
    </source>
</evidence>
<dbReference type="InterPro" id="IPR023214">
    <property type="entry name" value="HAD_sf"/>
</dbReference>
<dbReference type="Proteomes" id="UP000242561">
    <property type="component" value="Chromosome"/>
</dbReference>
<dbReference type="SUPFAM" id="SSF56784">
    <property type="entry name" value="HAD-like"/>
    <property type="match status" value="1"/>
</dbReference>
<organism evidence="2 3">
    <name type="scientific">Sphingorhabdus lutea</name>
    <dbReference type="NCBI Taxonomy" id="1913578"/>
    <lineage>
        <taxon>Bacteria</taxon>
        <taxon>Pseudomonadati</taxon>
        <taxon>Pseudomonadota</taxon>
        <taxon>Alphaproteobacteria</taxon>
        <taxon>Sphingomonadales</taxon>
        <taxon>Sphingomonadaceae</taxon>
        <taxon>Sphingorhabdus</taxon>
    </lineage>
</organism>
<dbReference type="SFLD" id="SFLDG01125">
    <property type="entry name" value="C1.1:_Acid_Phosphatase_Like"/>
    <property type="match status" value="1"/>
</dbReference>
<keyword evidence="1" id="KW-0732">Signal</keyword>
<dbReference type="AlphaFoldDB" id="A0A1L3JEF3"/>
<dbReference type="Pfam" id="PF03767">
    <property type="entry name" value="Acid_phosphat_B"/>
    <property type="match status" value="1"/>
</dbReference>